<feature type="region of interest" description="Disordered" evidence="1">
    <location>
        <begin position="261"/>
        <end position="302"/>
    </location>
</feature>
<evidence type="ECO:0000313" key="2">
    <source>
        <dbReference type="EMBL" id="KZP29278.1"/>
    </source>
</evidence>
<proteinExistence type="predicted"/>
<reference evidence="2 3" key="1">
    <citation type="journal article" date="2016" name="Mol. Biol. Evol.">
        <title>Comparative Genomics of Early-Diverging Mushroom-Forming Fungi Provides Insights into the Origins of Lignocellulose Decay Capabilities.</title>
        <authorList>
            <person name="Nagy L.G."/>
            <person name="Riley R."/>
            <person name="Tritt A."/>
            <person name="Adam C."/>
            <person name="Daum C."/>
            <person name="Floudas D."/>
            <person name="Sun H."/>
            <person name="Yadav J.S."/>
            <person name="Pangilinan J."/>
            <person name="Larsson K.H."/>
            <person name="Matsuura K."/>
            <person name="Barry K."/>
            <person name="Labutti K."/>
            <person name="Kuo R."/>
            <person name="Ohm R.A."/>
            <person name="Bhattacharya S.S."/>
            <person name="Shirouzu T."/>
            <person name="Yoshinaga Y."/>
            <person name="Martin F.M."/>
            <person name="Grigoriev I.V."/>
            <person name="Hibbett D.S."/>
        </authorList>
    </citation>
    <scope>NUCLEOTIDE SEQUENCE [LARGE SCALE GENOMIC DNA]</scope>
    <source>
        <strain evidence="2 3">CBS 109695</strain>
    </source>
</reference>
<organism evidence="2 3">
    <name type="scientific">Athelia psychrophila</name>
    <dbReference type="NCBI Taxonomy" id="1759441"/>
    <lineage>
        <taxon>Eukaryota</taxon>
        <taxon>Fungi</taxon>
        <taxon>Dikarya</taxon>
        <taxon>Basidiomycota</taxon>
        <taxon>Agaricomycotina</taxon>
        <taxon>Agaricomycetes</taxon>
        <taxon>Agaricomycetidae</taxon>
        <taxon>Atheliales</taxon>
        <taxon>Atheliaceae</taxon>
        <taxon>Athelia</taxon>
    </lineage>
</organism>
<dbReference type="AlphaFoldDB" id="A0A166SC73"/>
<evidence type="ECO:0000256" key="1">
    <source>
        <dbReference type="SAM" id="MobiDB-lite"/>
    </source>
</evidence>
<accession>A0A166SC73</accession>
<name>A0A166SC73_9AGAM</name>
<keyword evidence="3" id="KW-1185">Reference proteome</keyword>
<sequence>MTAPKVLYYLSALIVYLPLESRIVVKRARVMADSISAGGASGGASIRAGGIGGASGGGAGGASSISAGGGGGGGIGARGASIRDASSITAGGGGGGGGGGAAGGGGGASSISALIADSMPEPSIPERGRRLRKSGQIFLYALSLAASSANPPGIMDGPHPQDRAGAARKRLSQVITGSVSLLVEYMEKLLEPFASELQRAQLKYRLGSIHVQQRAQNGWFRPNYFRVLNTVTLAGPICVLSLWLCEWDPPTVTRAAAVAPAPRTRTTSRTRREAARVPEMGPSRTAEGVRSRRAALTEASPG</sequence>
<dbReference type="Proteomes" id="UP000076532">
    <property type="component" value="Unassembled WGS sequence"/>
</dbReference>
<protein>
    <submittedName>
        <fullName evidence="2">Uncharacterized protein</fullName>
    </submittedName>
</protein>
<evidence type="ECO:0000313" key="3">
    <source>
        <dbReference type="Proteomes" id="UP000076532"/>
    </source>
</evidence>
<gene>
    <name evidence="2" type="ORF">FIBSPDRAFT_885052</name>
</gene>
<dbReference type="EMBL" id="KV417499">
    <property type="protein sequence ID" value="KZP29278.1"/>
    <property type="molecule type" value="Genomic_DNA"/>
</dbReference>